<dbReference type="InterPro" id="IPR051206">
    <property type="entry name" value="NAMLAA_amidase_2"/>
</dbReference>
<comment type="catalytic activity">
    <reaction evidence="1">
        <text>Hydrolyzes the link between N-acetylmuramoyl residues and L-amino acid residues in certain cell-wall glycopeptides.</text>
        <dbReference type="EC" id="3.5.1.28"/>
    </reaction>
</comment>
<dbReference type="InterPro" id="IPR002502">
    <property type="entry name" value="Amidase_domain"/>
</dbReference>
<keyword evidence="7" id="KW-1185">Reference proteome</keyword>
<accession>A0ABX2GX95</accession>
<dbReference type="Proteomes" id="UP000821846">
    <property type="component" value="Unassembled WGS sequence"/>
</dbReference>
<dbReference type="SMART" id="SM00644">
    <property type="entry name" value="Ami_2"/>
    <property type="match status" value="1"/>
</dbReference>
<reference evidence="6 7" key="1">
    <citation type="journal article" date="2020" name="Cell Host Microbe">
        <title>Functional and Genomic Variation between Human-Derived Isolates of Lachnospiraceae Reveals Inter- and Intra-Species Diversity.</title>
        <authorList>
            <person name="Sorbara M.T."/>
            <person name="Littmann E.R."/>
            <person name="Fontana E."/>
            <person name="Moody T.U."/>
            <person name="Kohout C.E."/>
            <person name="Gjonbalaj M."/>
            <person name="Eaton V."/>
            <person name="Seok R."/>
            <person name="Leiner I.M."/>
            <person name="Pamer E.G."/>
        </authorList>
    </citation>
    <scope>NUCLEOTIDE SEQUENCE [LARGE SCALE GENOMIC DNA]</scope>
    <source>
        <strain evidence="6 7">MSK.14.16</strain>
    </source>
</reference>
<organism evidence="6 7">
    <name type="scientific">Faecalicatena fissicatena</name>
    <dbReference type="NCBI Taxonomy" id="290055"/>
    <lineage>
        <taxon>Bacteria</taxon>
        <taxon>Bacillati</taxon>
        <taxon>Bacillota</taxon>
        <taxon>Clostridia</taxon>
        <taxon>Lachnospirales</taxon>
        <taxon>Lachnospiraceae</taxon>
        <taxon>Faecalicatena</taxon>
    </lineage>
</organism>
<dbReference type="Pfam" id="PF01510">
    <property type="entry name" value="Amidase_2"/>
    <property type="match status" value="1"/>
</dbReference>
<dbReference type="InterPro" id="IPR036505">
    <property type="entry name" value="Amidase/PGRP_sf"/>
</dbReference>
<evidence type="ECO:0000313" key="7">
    <source>
        <dbReference type="Proteomes" id="UP000821846"/>
    </source>
</evidence>
<evidence type="ECO:0000256" key="3">
    <source>
        <dbReference type="ARBA" id="ARBA00022801"/>
    </source>
</evidence>
<dbReference type="PANTHER" id="PTHR30417">
    <property type="entry name" value="N-ACETYLMURAMOYL-L-ALANINE AMIDASE AMID"/>
    <property type="match status" value="1"/>
</dbReference>
<dbReference type="EMBL" id="JAAWUZ010000011">
    <property type="protein sequence ID" value="NSG29604.1"/>
    <property type="molecule type" value="Genomic_DNA"/>
</dbReference>
<keyword evidence="4" id="KW-0961">Cell wall biogenesis/degradation</keyword>
<name>A0ABX2GX95_9FIRM</name>
<dbReference type="PANTHER" id="PTHR30417:SF1">
    <property type="entry name" value="N-ACETYLMURAMOYL-L-ALANINE AMIDASE AMID"/>
    <property type="match status" value="1"/>
</dbReference>
<keyword evidence="3" id="KW-0378">Hydrolase</keyword>
<gene>
    <name evidence="6" type="ORF">HFM93_04765</name>
</gene>
<evidence type="ECO:0000256" key="1">
    <source>
        <dbReference type="ARBA" id="ARBA00001561"/>
    </source>
</evidence>
<sequence>MCNMNKINRMISKYNYTPGNSSRIKYIVIHYVGALGGAKENCIYYGGRDRGSSAHYFVGFDGEIWQCVEDQNIAWHCGASSYKHPECRNANSIGIEMCVRKKGTQTLGATDRDWYFENKTVQSTIELVRYLMEKYHIPADHVIRHYDVTGKICPNPYVYNEGKSTWDTFKKAISAKNADHETKKQVPEVWYRVRKTWKNAGSQVGAFKTLKQAKQCADQYAGYRVYNTSGKKVYVSLKLPYKVQVKTGTIPVRSGPAKTYRRVKQISKGVFEITEEKNGFGKLKSGAGWIYLKKVERV</sequence>
<protein>
    <recommendedName>
        <fullName evidence="2">N-acetylmuramoyl-L-alanine amidase</fullName>
        <ecNumber evidence="2">3.5.1.28</ecNumber>
    </recommendedName>
</protein>
<evidence type="ECO:0000256" key="2">
    <source>
        <dbReference type="ARBA" id="ARBA00011901"/>
    </source>
</evidence>
<dbReference type="EC" id="3.5.1.28" evidence="2"/>
<dbReference type="CDD" id="cd06583">
    <property type="entry name" value="PGRP"/>
    <property type="match status" value="1"/>
</dbReference>
<feature type="domain" description="N-acetylmuramoyl-L-alanine amidase" evidence="5">
    <location>
        <begin position="12"/>
        <end position="169"/>
    </location>
</feature>
<evidence type="ECO:0000313" key="6">
    <source>
        <dbReference type="EMBL" id="NSG29604.1"/>
    </source>
</evidence>
<evidence type="ECO:0000256" key="4">
    <source>
        <dbReference type="ARBA" id="ARBA00023316"/>
    </source>
</evidence>
<evidence type="ECO:0000259" key="5">
    <source>
        <dbReference type="SMART" id="SM00644"/>
    </source>
</evidence>
<dbReference type="SUPFAM" id="SSF55846">
    <property type="entry name" value="N-acetylmuramoyl-L-alanine amidase-like"/>
    <property type="match status" value="1"/>
</dbReference>
<proteinExistence type="predicted"/>
<comment type="caution">
    <text evidence="6">The sequence shown here is derived from an EMBL/GenBank/DDBJ whole genome shotgun (WGS) entry which is preliminary data.</text>
</comment>
<dbReference type="Gene3D" id="3.40.80.10">
    <property type="entry name" value="Peptidoglycan recognition protein-like"/>
    <property type="match status" value="1"/>
</dbReference>